<keyword evidence="2" id="KW-1185">Reference proteome</keyword>
<name>A0A4R6IP19_9SPHI</name>
<proteinExistence type="predicted"/>
<evidence type="ECO:0000313" key="1">
    <source>
        <dbReference type="EMBL" id="TDO23993.1"/>
    </source>
</evidence>
<dbReference type="EMBL" id="SNWM01000001">
    <property type="protein sequence ID" value="TDO23993.1"/>
    <property type="molecule type" value="Genomic_DNA"/>
</dbReference>
<evidence type="ECO:0000313" key="2">
    <source>
        <dbReference type="Proteomes" id="UP000295499"/>
    </source>
</evidence>
<accession>A0A4R6IP19</accession>
<organism evidence="1 2">
    <name type="scientific">Pedobacter duraquae</name>
    <dbReference type="NCBI Taxonomy" id="425511"/>
    <lineage>
        <taxon>Bacteria</taxon>
        <taxon>Pseudomonadati</taxon>
        <taxon>Bacteroidota</taxon>
        <taxon>Sphingobacteriia</taxon>
        <taxon>Sphingobacteriales</taxon>
        <taxon>Sphingobacteriaceae</taxon>
        <taxon>Pedobacter</taxon>
    </lineage>
</organism>
<comment type="caution">
    <text evidence="1">The sequence shown here is derived from an EMBL/GenBank/DDBJ whole genome shotgun (WGS) entry which is preliminary data.</text>
</comment>
<reference evidence="1 2" key="1">
    <citation type="submission" date="2019-03" db="EMBL/GenBank/DDBJ databases">
        <title>Genomic Encyclopedia of Archaeal and Bacterial Type Strains, Phase II (KMG-II): from individual species to whole genera.</title>
        <authorList>
            <person name="Goeker M."/>
        </authorList>
    </citation>
    <scope>NUCLEOTIDE SEQUENCE [LARGE SCALE GENOMIC DNA]</scope>
    <source>
        <strain evidence="1 2">DSM 19034</strain>
    </source>
</reference>
<protein>
    <submittedName>
        <fullName evidence="1">Uncharacterized protein</fullName>
    </submittedName>
</protein>
<sequence>MIQKTKLVNQINTIYFDLVSFQSYTDMYIYKNTVF</sequence>
<dbReference type="AlphaFoldDB" id="A0A4R6IP19"/>
<gene>
    <name evidence="1" type="ORF">CLV32_0280</name>
</gene>
<dbReference type="Proteomes" id="UP000295499">
    <property type="component" value="Unassembled WGS sequence"/>
</dbReference>